<evidence type="ECO:0000256" key="5">
    <source>
        <dbReference type="ARBA" id="ARBA00022840"/>
    </source>
</evidence>
<comment type="similarity">
    <text evidence="2">Belongs to the rad17/RAD24 family.</text>
</comment>
<accession>A0A834MH06</accession>
<dbReference type="AlphaFoldDB" id="A0A834MH06"/>
<reference evidence="9" key="1">
    <citation type="submission" date="2020-08" db="EMBL/GenBank/DDBJ databases">
        <title>Genome sequencing and assembly of the red palm weevil Rhynchophorus ferrugineus.</title>
        <authorList>
            <person name="Dias G.B."/>
            <person name="Bergman C.M."/>
            <person name="Manee M."/>
        </authorList>
    </citation>
    <scope>NUCLEOTIDE SEQUENCE</scope>
    <source>
        <strain evidence="9">AA-2017</strain>
        <tissue evidence="9">Whole larva</tissue>
    </source>
</reference>
<evidence type="ECO:0000256" key="7">
    <source>
        <dbReference type="ARBA" id="ARBA00023306"/>
    </source>
</evidence>
<gene>
    <name evidence="9" type="ORF">GWI33_004082</name>
</gene>
<dbReference type="PANTHER" id="PTHR12172">
    <property type="entry name" value="CELL CYCLE CHECKPOINT PROTEIN RAD17"/>
    <property type="match status" value="1"/>
</dbReference>
<dbReference type="GO" id="GO:0006281">
    <property type="term" value="P:DNA repair"/>
    <property type="evidence" value="ECO:0007669"/>
    <property type="project" value="InterPro"/>
</dbReference>
<evidence type="ECO:0000256" key="2">
    <source>
        <dbReference type="ARBA" id="ARBA00006168"/>
    </source>
</evidence>
<evidence type="ECO:0000256" key="1">
    <source>
        <dbReference type="ARBA" id="ARBA00004123"/>
    </source>
</evidence>
<dbReference type="GO" id="GO:0005634">
    <property type="term" value="C:nucleus"/>
    <property type="evidence" value="ECO:0007669"/>
    <property type="project" value="UniProtKB-SubCell"/>
</dbReference>
<dbReference type="Pfam" id="PF03215">
    <property type="entry name" value="Rad17"/>
    <property type="match status" value="1"/>
</dbReference>
<keyword evidence="5" id="KW-0067">ATP-binding</keyword>
<dbReference type="InterPro" id="IPR027417">
    <property type="entry name" value="P-loop_NTPase"/>
</dbReference>
<dbReference type="EMBL" id="JAACXV010000215">
    <property type="protein sequence ID" value="KAF7281881.1"/>
    <property type="molecule type" value="Genomic_DNA"/>
</dbReference>
<name>A0A834MH06_RHYFE</name>
<keyword evidence="6" id="KW-0539">Nucleus</keyword>
<dbReference type="SUPFAM" id="SSF52540">
    <property type="entry name" value="P-loop containing nucleoside triphosphate hydrolases"/>
    <property type="match status" value="1"/>
</dbReference>
<dbReference type="InterPro" id="IPR004582">
    <property type="entry name" value="Checkpoint_prot_Rad17_Rad24"/>
</dbReference>
<evidence type="ECO:0000256" key="4">
    <source>
        <dbReference type="ARBA" id="ARBA00022763"/>
    </source>
</evidence>
<keyword evidence="4" id="KW-0227">DNA damage</keyword>
<dbReference type="Proteomes" id="UP000625711">
    <property type="component" value="Unassembled WGS sequence"/>
</dbReference>
<keyword evidence="3" id="KW-0547">Nucleotide-binding</keyword>
<dbReference type="GO" id="GO:0003682">
    <property type="term" value="F:chromatin binding"/>
    <property type="evidence" value="ECO:0007669"/>
    <property type="project" value="TreeGrafter"/>
</dbReference>
<evidence type="ECO:0000256" key="8">
    <source>
        <dbReference type="SAM" id="MobiDB-lite"/>
    </source>
</evidence>
<protein>
    <recommendedName>
        <fullName evidence="11">Cell cycle checkpoint protein RAD17</fullName>
    </recommendedName>
</protein>
<dbReference type="Gene3D" id="3.40.50.300">
    <property type="entry name" value="P-loop containing nucleotide triphosphate hydrolases"/>
    <property type="match status" value="1"/>
</dbReference>
<evidence type="ECO:0008006" key="11">
    <source>
        <dbReference type="Google" id="ProtNLM"/>
    </source>
</evidence>
<organism evidence="9 10">
    <name type="scientific">Rhynchophorus ferrugineus</name>
    <name type="common">Red palm weevil</name>
    <name type="synonym">Curculio ferrugineus</name>
    <dbReference type="NCBI Taxonomy" id="354439"/>
    <lineage>
        <taxon>Eukaryota</taxon>
        <taxon>Metazoa</taxon>
        <taxon>Ecdysozoa</taxon>
        <taxon>Arthropoda</taxon>
        <taxon>Hexapoda</taxon>
        <taxon>Insecta</taxon>
        <taxon>Pterygota</taxon>
        <taxon>Neoptera</taxon>
        <taxon>Endopterygota</taxon>
        <taxon>Coleoptera</taxon>
        <taxon>Polyphaga</taxon>
        <taxon>Cucujiformia</taxon>
        <taxon>Curculionidae</taxon>
        <taxon>Dryophthorinae</taxon>
        <taxon>Rhynchophorus</taxon>
    </lineage>
</organism>
<comment type="subcellular location">
    <subcellularLocation>
        <location evidence="1">Nucleus</location>
    </subcellularLocation>
</comment>
<evidence type="ECO:0000313" key="10">
    <source>
        <dbReference type="Proteomes" id="UP000625711"/>
    </source>
</evidence>
<evidence type="ECO:0000313" key="9">
    <source>
        <dbReference type="EMBL" id="KAF7281881.1"/>
    </source>
</evidence>
<feature type="region of interest" description="Disordered" evidence="8">
    <location>
        <begin position="1"/>
        <end position="30"/>
    </location>
</feature>
<proteinExistence type="inferred from homology"/>
<comment type="caution">
    <text evidence="9">The sequence shown here is derived from an EMBL/GenBank/DDBJ whole genome shotgun (WGS) entry which is preliminary data.</text>
</comment>
<dbReference type="GO" id="GO:0000077">
    <property type="term" value="P:DNA damage checkpoint signaling"/>
    <property type="evidence" value="ECO:0007669"/>
    <property type="project" value="TreeGrafter"/>
</dbReference>
<keyword evidence="10" id="KW-1185">Reference proteome</keyword>
<keyword evidence="7" id="KW-0131">Cell cycle</keyword>
<dbReference type="GO" id="GO:0033314">
    <property type="term" value="P:mitotic DNA replication checkpoint signaling"/>
    <property type="evidence" value="ECO:0007669"/>
    <property type="project" value="TreeGrafter"/>
</dbReference>
<sequence length="449" mass="51704">MKKFTRWKSFDFGPETSVDEKKSSPKRKRTRTMIIPQSTADLAVHSKKIQEIEGWIKFALNSKEKKHTQFLLITGPTGCGKSTTILTICKSINVKVIEWINPVDIDYELLKGPGQIAKFLEFFIESKYNSLFDETNVQKILLVKDFPNVFVKKNDEFFNILEESYYRATYPVIFVCSDCSSNDLNLQRLLFPDEIQAKYSISNICFNYCAPTLLKKALKRAQDIIAQSELFKGPSSDTIEAIIATSMGDLRSAMNQIYIASLKDAKSLHIDISTSEKQGLKKKRVEKKLTIKSMIKDESLGLFHGLGRVLNPKMRNHGNTYRINCDIQKLVAEFSIQPNKFHSFLFENYLKYFGDLDDTQEASDTLSFATLILTNWDNIQSCTISLWIQILGLMISNRHKESKWTQITGPKKIDKVCCDGDRDNIHPTDRFYYNILTKTRKYHTFNFVT</sequence>
<dbReference type="PANTHER" id="PTHR12172:SF0">
    <property type="entry name" value="CELL CYCLE CHECKPOINT PROTEIN RAD17"/>
    <property type="match status" value="1"/>
</dbReference>
<dbReference type="OrthoDB" id="10265971at2759"/>
<evidence type="ECO:0000256" key="6">
    <source>
        <dbReference type="ARBA" id="ARBA00023242"/>
    </source>
</evidence>
<dbReference type="GO" id="GO:0003689">
    <property type="term" value="F:DNA clamp loader activity"/>
    <property type="evidence" value="ECO:0007669"/>
    <property type="project" value="TreeGrafter"/>
</dbReference>
<evidence type="ECO:0000256" key="3">
    <source>
        <dbReference type="ARBA" id="ARBA00022741"/>
    </source>
</evidence>
<dbReference type="GO" id="GO:0005524">
    <property type="term" value="F:ATP binding"/>
    <property type="evidence" value="ECO:0007669"/>
    <property type="project" value="UniProtKB-KW"/>
</dbReference>